<name>A0ABW2QQU0_9BURK</name>
<gene>
    <name evidence="1" type="ORF">ACFQPB_23165</name>
</gene>
<comment type="caution">
    <text evidence="1">The sequence shown here is derived from an EMBL/GenBank/DDBJ whole genome shotgun (WGS) entry which is preliminary data.</text>
</comment>
<reference evidence="2" key="1">
    <citation type="journal article" date="2019" name="Int. J. Syst. Evol. Microbiol.">
        <title>The Global Catalogue of Microorganisms (GCM) 10K type strain sequencing project: providing services to taxonomists for standard genome sequencing and annotation.</title>
        <authorList>
            <consortium name="The Broad Institute Genomics Platform"/>
            <consortium name="The Broad Institute Genome Sequencing Center for Infectious Disease"/>
            <person name="Wu L."/>
            <person name="Ma J."/>
        </authorList>
    </citation>
    <scope>NUCLEOTIDE SEQUENCE [LARGE SCALE GENOMIC DNA]</scope>
    <source>
        <strain evidence="2">CGMCC 1.12371</strain>
    </source>
</reference>
<evidence type="ECO:0000313" key="1">
    <source>
        <dbReference type="EMBL" id="MFC7411759.1"/>
    </source>
</evidence>
<organism evidence="1 2">
    <name type="scientific">Hydrogenophaga atypica</name>
    <dbReference type="NCBI Taxonomy" id="249409"/>
    <lineage>
        <taxon>Bacteria</taxon>
        <taxon>Pseudomonadati</taxon>
        <taxon>Pseudomonadota</taxon>
        <taxon>Betaproteobacteria</taxon>
        <taxon>Burkholderiales</taxon>
        <taxon>Comamonadaceae</taxon>
        <taxon>Hydrogenophaga</taxon>
    </lineage>
</organism>
<evidence type="ECO:0000313" key="2">
    <source>
        <dbReference type="Proteomes" id="UP001596501"/>
    </source>
</evidence>
<protein>
    <submittedName>
        <fullName evidence="1">Uncharacterized protein</fullName>
    </submittedName>
</protein>
<sequence length="69" mass="7354">MNSDLPHPANRCHFCAATSYHHLIARDPAGVMRPTTTLVCDGCGRQFDDKDAWRGGAGVTGTSPETGKP</sequence>
<dbReference type="RefSeq" id="WP_382228600.1">
    <property type="nucleotide sequence ID" value="NZ_JBHTCA010000047.1"/>
</dbReference>
<accession>A0ABW2QQU0</accession>
<keyword evidence="2" id="KW-1185">Reference proteome</keyword>
<dbReference type="Proteomes" id="UP001596501">
    <property type="component" value="Unassembled WGS sequence"/>
</dbReference>
<dbReference type="EMBL" id="JBHTCA010000047">
    <property type="protein sequence ID" value="MFC7411759.1"/>
    <property type="molecule type" value="Genomic_DNA"/>
</dbReference>
<proteinExistence type="predicted"/>